<dbReference type="OrthoDB" id="3051796at2759"/>
<evidence type="ECO:0000256" key="1">
    <source>
        <dbReference type="SAM" id="Coils"/>
    </source>
</evidence>
<feature type="coiled-coil region" evidence="1">
    <location>
        <begin position="39"/>
        <end position="66"/>
    </location>
</feature>
<name>A0A8H5H2T9_9AGAR</name>
<comment type="caution">
    <text evidence="2">The sequence shown here is derived from an EMBL/GenBank/DDBJ whole genome shotgun (WGS) entry which is preliminary data.</text>
</comment>
<proteinExistence type="predicted"/>
<reference evidence="2 3" key="1">
    <citation type="journal article" date="2020" name="ISME J.">
        <title>Uncovering the hidden diversity of litter-decomposition mechanisms in mushroom-forming fungi.</title>
        <authorList>
            <person name="Floudas D."/>
            <person name="Bentzer J."/>
            <person name="Ahren D."/>
            <person name="Johansson T."/>
            <person name="Persson P."/>
            <person name="Tunlid A."/>
        </authorList>
    </citation>
    <scope>NUCLEOTIDE SEQUENCE [LARGE SCALE GENOMIC DNA]</scope>
    <source>
        <strain evidence="2 3">CBS 661.87</strain>
    </source>
</reference>
<dbReference type="Proteomes" id="UP000565441">
    <property type="component" value="Unassembled WGS sequence"/>
</dbReference>
<sequence length="307" mass="34845">MQESISRASEILQNVSMDTLWRSNHRPSPAQHAYLAAALTQKEASIANLEEDELELQLKINHLMKAMRTISDIRSREQDEAYSFRFLLAPIRLLSPELLAQIFQYAFPAQPHPQRVSSPLGLSHVCSAWRKTIIGSSAFWNKLSIQVDVHAKSDRDPGIIAFWYGRANSKVPLSLSLSTTTSVRYLPESMYSSMALNFSHRLSDLRICGDYGFLSEFLRLPGNTLPLLETLSLVGLVAEDDDVYDNDDDDDDDDEPEYEGRFRSRGFKLSHIKPSEITVFDNSPRLRFVTLGLPSIAYREDLMQSFP</sequence>
<keyword evidence="3" id="KW-1185">Reference proteome</keyword>
<organism evidence="2 3">
    <name type="scientific">Tricholomella constricta</name>
    <dbReference type="NCBI Taxonomy" id="117010"/>
    <lineage>
        <taxon>Eukaryota</taxon>
        <taxon>Fungi</taxon>
        <taxon>Dikarya</taxon>
        <taxon>Basidiomycota</taxon>
        <taxon>Agaricomycotina</taxon>
        <taxon>Agaricomycetes</taxon>
        <taxon>Agaricomycetidae</taxon>
        <taxon>Agaricales</taxon>
        <taxon>Tricholomatineae</taxon>
        <taxon>Lyophyllaceae</taxon>
        <taxon>Tricholomella</taxon>
    </lineage>
</organism>
<evidence type="ECO:0008006" key="4">
    <source>
        <dbReference type="Google" id="ProtNLM"/>
    </source>
</evidence>
<dbReference type="AlphaFoldDB" id="A0A8H5H2T9"/>
<accession>A0A8H5H2T9</accession>
<evidence type="ECO:0000313" key="3">
    <source>
        <dbReference type="Proteomes" id="UP000565441"/>
    </source>
</evidence>
<evidence type="ECO:0000313" key="2">
    <source>
        <dbReference type="EMBL" id="KAF5375739.1"/>
    </source>
</evidence>
<keyword evidence="1" id="KW-0175">Coiled coil</keyword>
<dbReference type="EMBL" id="JAACJP010000032">
    <property type="protein sequence ID" value="KAF5375739.1"/>
    <property type="molecule type" value="Genomic_DNA"/>
</dbReference>
<gene>
    <name evidence="2" type="ORF">D9615_009337</name>
</gene>
<protein>
    <recommendedName>
        <fullName evidence="4">F-box domain-containing protein</fullName>
    </recommendedName>
</protein>